<evidence type="ECO:0000256" key="6">
    <source>
        <dbReference type="SAM" id="MobiDB-lite"/>
    </source>
</evidence>
<feature type="transmembrane region" description="Helical" evidence="7">
    <location>
        <begin position="244"/>
        <end position="266"/>
    </location>
</feature>
<keyword evidence="11" id="KW-1185">Reference proteome</keyword>
<comment type="caution">
    <text evidence="10">The sequence shown here is derived from an EMBL/GenBank/DDBJ whole genome shotgun (WGS) entry which is preliminary data.</text>
</comment>
<evidence type="ECO:0000313" key="11">
    <source>
        <dbReference type="Proteomes" id="UP000676565"/>
    </source>
</evidence>
<dbReference type="Proteomes" id="UP000676565">
    <property type="component" value="Unassembled WGS sequence"/>
</dbReference>
<keyword evidence="2" id="KW-0805">Transcription regulation</keyword>
<dbReference type="Pfam" id="PF08281">
    <property type="entry name" value="Sigma70_r4_2"/>
    <property type="match status" value="1"/>
</dbReference>
<feature type="region of interest" description="Disordered" evidence="6">
    <location>
        <begin position="271"/>
        <end position="307"/>
    </location>
</feature>
<evidence type="ECO:0000256" key="3">
    <source>
        <dbReference type="ARBA" id="ARBA00023082"/>
    </source>
</evidence>
<evidence type="ECO:0000259" key="9">
    <source>
        <dbReference type="Pfam" id="PF08281"/>
    </source>
</evidence>
<dbReference type="PANTHER" id="PTHR43133">
    <property type="entry name" value="RNA POLYMERASE ECF-TYPE SIGMA FACTO"/>
    <property type="match status" value="1"/>
</dbReference>
<dbReference type="RefSeq" id="WP_210652714.1">
    <property type="nucleotide sequence ID" value="NZ_JAGKQQ010000001.1"/>
</dbReference>
<dbReference type="InterPro" id="IPR013324">
    <property type="entry name" value="RNA_pol_sigma_r3/r4-like"/>
</dbReference>
<dbReference type="InterPro" id="IPR036388">
    <property type="entry name" value="WH-like_DNA-bd_sf"/>
</dbReference>
<gene>
    <name evidence="10" type="ORF">J8F10_04750</name>
</gene>
<dbReference type="InterPro" id="IPR014284">
    <property type="entry name" value="RNA_pol_sigma-70_dom"/>
</dbReference>
<dbReference type="Pfam" id="PF04542">
    <property type="entry name" value="Sigma70_r2"/>
    <property type="match status" value="1"/>
</dbReference>
<protein>
    <submittedName>
        <fullName evidence="10">Sigma-70 family RNA polymerase sigma factor</fullName>
    </submittedName>
</protein>
<dbReference type="SUPFAM" id="SSF88659">
    <property type="entry name" value="Sigma3 and sigma4 domains of RNA polymerase sigma factors"/>
    <property type="match status" value="1"/>
</dbReference>
<proteinExistence type="inferred from homology"/>
<dbReference type="InterPro" id="IPR007627">
    <property type="entry name" value="RNA_pol_sigma70_r2"/>
</dbReference>
<evidence type="ECO:0000256" key="5">
    <source>
        <dbReference type="SAM" id="Coils"/>
    </source>
</evidence>
<keyword evidence="4" id="KW-0804">Transcription</keyword>
<dbReference type="PANTHER" id="PTHR43133:SF51">
    <property type="entry name" value="RNA POLYMERASE SIGMA FACTOR"/>
    <property type="match status" value="1"/>
</dbReference>
<feature type="domain" description="RNA polymerase sigma factor 70 region 4 type 2" evidence="9">
    <location>
        <begin position="130"/>
        <end position="181"/>
    </location>
</feature>
<dbReference type="InterPro" id="IPR013325">
    <property type="entry name" value="RNA_pol_sigma_r2"/>
</dbReference>
<keyword evidence="3" id="KW-0731">Sigma factor</keyword>
<keyword evidence="5" id="KW-0175">Coiled coil</keyword>
<keyword evidence="7" id="KW-0472">Membrane</keyword>
<keyword evidence="7" id="KW-1133">Transmembrane helix</keyword>
<sequence>MRGLLERLLARHRRAADQGVTDAELLRRFVRDRDEAAFELLVWRHGGMVLGLCRRTIRDEQLAEDAFQAVFLVLARKAGGVRGNLGGWLFKVARRVSARVASRRGPVLPVTETAAEPNPDPVERQELTNLLDAEVARLPERLRKPVVLCYLGGHSTEDVARELGCPRGTVLSRLATARTRLAERLARHGVALPATISVAGVGLTGRIVSSATTTARRFRLGSHTPGPATNLAEGVIQTMNRGTLLTAFSGTLLAVALASGIGWVAAQQGTRTEPVGDGAAPVANANSEPAHTTPKPPEPGALDEDKKIRDERVKKLESQARELKEQVRALENRIEQFAEVIDKHTAQRTVGQKQFDDIETEHQKLSREILKMEAEFAVLKRRAEKPAPEPDAALIQQEINLDARVKDLSTELRSAQKELRTAVELGIGETTPAIQKQKEKLAELEKRSAALQGVVRAEIVARLKAEALQTLRERAAKLSIELEIQKEILGALKSKRDAVSKALDETFAGARDIVAMRRACETDCVELRDALGKVQAEITRLNLQREGIAAPRVDGAEAKLDLLIREVAELRKEVRELKSKK</sequence>
<dbReference type="InterPro" id="IPR013249">
    <property type="entry name" value="RNA_pol_sigma70_r4_t2"/>
</dbReference>
<keyword evidence="7" id="KW-0812">Transmembrane</keyword>
<feature type="coiled-coil region" evidence="5">
    <location>
        <begin position="524"/>
        <end position="580"/>
    </location>
</feature>
<dbReference type="Gene3D" id="1.10.1740.10">
    <property type="match status" value="1"/>
</dbReference>
<dbReference type="SUPFAM" id="SSF88946">
    <property type="entry name" value="Sigma2 domain of RNA polymerase sigma factors"/>
    <property type="match status" value="1"/>
</dbReference>
<accession>A0ABS5BLJ8</accession>
<reference evidence="10 11" key="1">
    <citation type="submission" date="2021-04" db="EMBL/GenBank/DDBJ databases">
        <authorList>
            <person name="Ivanova A."/>
        </authorList>
    </citation>
    <scope>NUCLEOTIDE SEQUENCE [LARGE SCALE GENOMIC DNA]</scope>
    <source>
        <strain evidence="10 11">G18</strain>
    </source>
</reference>
<evidence type="ECO:0000256" key="2">
    <source>
        <dbReference type="ARBA" id="ARBA00023015"/>
    </source>
</evidence>
<name>A0ABS5BLJ8_9BACT</name>
<feature type="domain" description="RNA polymerase sigma-70 region 2" evidence="8">
    <location>
        <begin position="42"/>
        <end position="98"/>
    </location>
</feature>
<evidence type="ECO:0000259" key="8">
    <source>
        <dbReference type="Pfam" id="PF04542"/>
    </source>
</evidence>
<dbReference type="InterPro" id="IPR039425">
    <property type="entry name" value="RNA_pol_sigma-70-like"/>
</dbReference>
<organism evidence="10 11">
    <name type="scientific">Gemmata palustris</name>
    <dbReference type="NCBI Taxonomy" id="2822762"/>
    <lineage>
        <taxon>Bacteria</taxon>
        <taxon>Pseudomonadati</taxon>
        <taxon>Planctomycetota</taxon>
        <taxon>Planctomycetia</taxon>
        <taxon>Gemmatales</taxon>
        <taxon>Gemmataceae</taxon>
        <taxon>Gemmata</taxon>
    </lineage>
</organism>
<dbReference type="NCBIfam" id="TIGR02937">
    <property type="entry name" value="sigma70-ECF"/>
    <property type="match status" value="1"/>
</dbReference>
<evidence type="ECO:0000313" key="10">
    <source>
        <dbReference type="EMBL" id="MBP3954592.1"/>
    </source>
</evidence>
<evidence type="ECO:0000256" key="1">
    <source>
        <dbReference type="ARBA" id="ARBA00010641"/>
    </source>
</evidence>
<dbReference type="Gene3D" id="1.10.10.10">
    <property type="entry name" value="Winged helix-like DNA-binding domain superfamily/Winged helix DNA-binding domain"/>
    <property type="match status" value="1"/>
</dbReference>
<comment type="similarity">
    <text evidence="1">Belongs to the sigma-70 factor family. ECF subfamily.</text>
</comment>
<evidence type="ECO:0000256" key="7">
    <source>
        <dbReference type="SAM" id="Phobius"/>
    </source>
</evidence>
<evidence type="ECO:0000256" key="4">
    <source>
        <dbReference type="ARBA" id="ARBA00023163"/>
    </source>
</evidence>
<dbReference type="EMBL" id="JAGKQQ010000001">
    <property type="protein sequence ID" value="MBP3954592.1"/>
    <property type="molecule type" value="Genomic_DNA"/>
</dbReference>